<evidence type="ECO:0000313" key="7">
    <source>
        <dbReference type="Proteomes" id="UP000694255"/>
    </source>
</evidence>
<dbReference type="Pfam" id="PF17187">
    <property type="entry name" value="Svf1_C"/>
    <property type="match status" value="1"/>
</dbReference>
<evidence type="ECO:0000256" key="2">
    <source>
        <dbReference type="ARBA" id="ARBA00009069"/>
    </source>
</evidence>
<comment type="subcellular location">
    <subcellularLocation>
        <location evidence="1">Cytoplasm</location>
    </subcellularLocation>
</comment>
<dbReference type="OrthoDB" id="2590239at2759"/>
<dbReference type="PANTHER" id="PTHR47107">
    <property type="entry name" value="SVF1-LIKE PROTEIN YDR222W-RELATED"/>
    <property type="match status" value="1"/>
</dbReference>
<dbReference type="RefSeq" id="XP_049262803.1">
    <property type="nucleotide sequence ID" value="XM_049407767.1"/>
</dbReference>
<dbReference type="EMBL" id="JAGSYN010000167">
    <property type="protein sequence ID" value="KAG7662570.1"/>
    <property type="molecule type" value="Genomic_DNA"/>
</dbReference>
<feature type="domain" description="Svf1-like N-terminal" evidence="4">
    <location>
        <begin position="66"/>
        <end position="222"/>
    </location>
</feature>
<evidence type="ECO:0000259" key="4">
    <source>
        <dbReference type="Pfam" id="PF08622"/>
    </source>
</evidence>
<organism evidence="6 7">
    <name type="scientific">[Candida] subhashii</name>
    <dbReference type="NCBI Taxonomy" id="561895"/>
    <lineage>
        <taxon>Eukaryota</taxon>
        <taxon>Fungi</taxon>
        <taxon>Dikarya</taxon>
        <taxon>Ascomycota</taxon>
        <taxon>Saccharomycotina</taxon>
        <taxon>Pichiomycetes</taxon>
        <taxon>Debaryomycetaceae</taxon>
        <taxon>Spathaspora</taxon>
    </lineage>
</organism>
<evidence type="ECO:0000256" key="3">
    <source>
        <dbReference type="ARBA" id="ARBA00022490"/>
    </source>
</evidence>
<evidence type="ECO:0000259" key="5">
    <source>
        <dbReference type="Pfam" id="PF17187"/>
    </source>
</evidence>
<proteinExistence type="inferred from homology"/>
<comment type="similarity">
    <text evidence="2">Belongs to the SVF1 family.</text>
</comment>
<dbReference type="InterPro" id="IPR013931">
    <property type="entry name" value="Svf1-like_N"/>
</dbReference>
<evidence type="ECO:0000256" key="1">
    <source>
        <dbReference type="ARBA" id="ARBA00004496"/>
    </source>
</evidence>
<keyword evidence="7" id="KW-1185">Reference proteome</keyword>
<accession>A0A8J5UVY2</accession>
<name>A0A8J5UVY2_9ASCO</name>
<dbReference type="AlphaFoldDB" id="A0A8J5UVY2"/>
<dbReference type="GO" id="GO:0006979">
    <property type="term" value="P:response to oxidative stress"/>
    <property type="evidence" value="ECO:0007669"/>
    <property type="project" value="InterPro"/>
</dbReference>
<reference evidence="6 7" key="1">
    <citation type="journal article" date="2021" name="DNA Res.">
        <title>Genome analysis of Candida subhashii reveals its hybrid nature and dual mitochondrial genome conformations.</title>
        <authorList>
            <person name="Mixao V."/>
            <person name="Hegedusova E."/>
            <person name="Saus E."/>
            <person name="Pryszcz L.P."/>
            <person name="Cillingova A."/>
            <person name="Nosek J."/>
            <person name="Gabaldon T."/>
        </authorList>
    </citation>
    <scope>NUCLEOTIDE SEQUENCE [LARGE SCALE GENOMIC DNA]</scope>
    <source>
        <strain evidence="6 7">CBS 10753</strain>
    </source>
</reference>
<sequence length="378" mass="42654">MLKWVQSGLSVVAGTAEPEYGPDAIHPITKRCLETSDSEDEEGASSIYRATVDSDFNWQSPNYTNVETQTFYFTDLINKIAGFAQIIHSNVMGVHTTAQFTFRLYKDSQENIWTSTQLDNFRIEGNNFYADGVSLEIQDGNTYVLNSTVNKETEVNFTVTRMTDGVIFGKDGMTLYGEDPEQPWGSMRHLFWPRCKLIGTIKTPTKTYSIDNGLSMFVMALQGMKPHHAAKSWNYMNFQSENYSAVTMEFTTPKSYANTRVNIGIVANNEKILYATINNKVVHLDSSIDEIGWPVPKGIEFRYIKGDEEVAVVKGDLKNLVERIDVMAEIPQLVKNIVSSVAGAKPYIYQYCNEFDFEIEGKKDSGLGFCEVTFICEE</sequence>
<comment type="caution">
    <text evidence="6">The sequence shown here is derived from an EMBL/GenBank/DDBJ whole genome shotgun (WGS) entry which is preliminary data.</text>
</comment>
<keyword evidence="3" id="KW-0963">Cytoplasm</keyword>
<dbReference type="Proteomes" id="UP000694255">
    <property type="component" value="Unassembled WGS sequence"/>
</dbReference>
<dbReference type="PANTHER" id="PTHR47107:SF1">
    <property type="entry name" value="CERAMIDE-BINDING PROTEIN SVF1-RELATED"/>
    <property type="match status" value="1"/>
</dbReference>
<evidence type="ECO:0000313" key="6">
    <source>
        <dbReference type="EMBL" id="KAG7662570.1"/>
    </source>
</evidence>
<dbReference type="InterPro" id="IPR051385">
    <property type="entry name" value="Ceramide-binding_SVF1"/>
</dbReference>
<dbReference type="Pfam" id="PF08622">
    <property type="entry name" value="Svf1"/>
    <property type="match status" value="1"/>
</dbReference>
<feature type="domain" description="Svf1-like C-terminal" evidence="5">
    <location>
        <begin position="224"/>
        <end position="375"/>
    </location>
</feature>
<dbReference type="GeneID" id="73470667"/>
<gene>
    <name evidence="6" type="ORF">J8A68_003867</name>
</gene>
<dbReference type="GO" id="GO:0005737">
    <property type="term" value="C:cytoplasm"/>
    <property type="evidence" value="ECO:0007669"/>
    <property type="project" value="UniProtKB-SubCell"/>
</dbReference>
<protein>
    <submittedName>
        <fullName evidence="6">SVF1</fullName>
    </submittedName>
</protein>
<dbReference type="InterPro" id="IPR033394">
    <property type="entry name" value="Svf1-like_C"/>
</dbReference>